<dbReference type="AlphaFoldDB" id="A0A1C7MCF7"/>
<evidence type="ECO:0000313" key="2">
    <source>
        <dbReference type="Proteomes" id="UP000092993"/>
    </source>
</evidence>
<name>A0A1C7MCF7_GRIFR</name>
<organism evidence="1 2">
    <name type="scientific">Grifola frondosa</name>
    <name type="common">Maitake</name>
    <name type="synonym">Polyporus frondosus</name>
    <dbReference type="NCBI Taxonomy" id="5627"/>
    <lineage>
        <taxon>Eukaryota</taxon>
        <taxon>Fungi</taxon>
        <taxon>Dikarya</taxon>
        <taxon>Basidiomycota</taxon>
        <taxon>Agaricomycotina</taxon>
        <taxon>Agaricomycetes</taxon>
        <taxon>Polyporales</taxon>
        <taxon>Grifolaceae</taxon>
        <taxon>Grifola</taxon>
    </lineage>
</organism>
<proteinExistence type="predicted"/>
<sequence>MVSFPSHSSQHLHPRLHPARVSLATNATRIPTWRMDPAVSTLAHVRTGAGTLARPCLSVSGGGTCAFIQR</sequence>
<protein>
    <submittedName>
        <fullName evidence="1">Uncharacterized protein</fullName>
    </submittedName>
</protein>
<gene>
    <name evidence="1" type="ORF">A0H81_05675</name>
</gene>
<dbReference type="EMBL" id="LUGG01000005">
    <property type="protein sequence ID" value="OBZ74595.1"/>
    <property type="molecule type" value="Genomic_DNA"/>
</dbReference>
<comment type="caution">
    <text evidence="1">The sequence shown here is derived from an EMBL/GenBank/DDBJ whole genome shotgun (WGS) entry which is preliminary data.</text>
</comment>
<evidence type="ECO:0000313" key="1">
    <source>
        <dbReference type="EMBL" id="OBZ74595.1"/>
    </source>
</evidence>
<keyword evidence="2" id="KW-1185">Reference proteome</keyword>
<reference evidence="1 2" key="1">
    <citation type="submission" date="2016-03" db="EMBL/GenBank/DDBJ databases">
        <title>Whole genome sequencing of Grifola frondosa 9006-11.</title>
        <authorList>
            <person name="Min B."/>
            <person name="Park H."/>
            <person name="Kim J.-G."/>
            <person name="Cho H."/>
            <person name="Oh Y.-L."/>
            <person name="Kong W.-S."/>
            <person name="Choi I.-G."/>
        </authorList>
    </citation>
    <scope>NUCLEOTIDE SEQUENCE [LARGE SCALE GENOMIC DNA]</scope>
    <source>
        <strain evidence="1 2">9006-11</strain>
    </source>
</reference>
<dbReference type="Proteomes" id="UP000092993">
    <property type="component" value="Unassembled WGS sequence"/>
</dbReference>
<accession>A0A1C7MCF7</accession>